<protein>
    <submittedName>
        <fullName evidence="3">M23 family metallopeptidase</fullName>
    </submittedName>
</protein>
<dbReference type="PANTHER" id="PTHR21666">
    <property type="entry name" value="PEPTIDASE-RELATED"/>
    <property type="match status" value="1"/>
</dbReference>
<dbReference type="Proteomes" id="UP001060414">
    <property type="component" value="Chromosome"/>
</dbReference>
<name>A0ABY5ZPW2_9BACT</name>
<dbReference type="SUPFAM" id="SSF51261">
    <property type="entry name" value="Duplicated hybrid motif"/>
    <property type="match status" value="1"/>
</dbReference>
<evidence type="ECO:0000259" key="2">
    <source>
        <dbReference type="Pfam" id="PF01551"/>
    </source>
</evidence>
<dbReference type="Pfam" id="PF01551">
    <property type="entry name" value="Peptidase_M23"/>
    <property type="match status" value="1"/>
</dbReference>
<evidence type="ECO:0000313" key="3">
    <source>
        <dbReference type="EMBL" id="UWZ81163.1"/>
    </source>
</evidence>
<gene>
    <name evidence="3" type="ORF">L9S41_07135</name>
</gene>
<dbReference type="PANTHER" id="PTHR21666:SF289">
    <property type="entry name" value="L-ALA--D-GLU ENDOPEPTIDASE"/>
    <property type="match status" value="1"/>
</dbReference>
<accession>A0ABY5ZPW2</accession>
<proteinExistence type="predicted"/>
<keyword evidence="4" id="KW-1185">Reference proteome</keyword>
<evidence type="ECO:0000256" key="1">
    <source>
        <dbReference type="ARBA" id="ARBA00022729"/>
    </source>
</evidence>
<dbReference type="InterPro" id="IPR050570">
    <property type="entry name" value="Cell_wall_metabolism_enzyme"/>
</dbReference>
<reference evidence="3" key="1">
    <citation type="journal article" date="2022" name="Environ. Microbiol.">
        <title>Geoalkalibacter halelectricus SAP #1 sp. nov. possessing extracellular electron transfer and mineral#reducing capabilities from a haloalkaline environment.</title>
        <authorList>
            <person name="Yadav S."/>
            <person name="Singh R."/>
            <person name="Sundharam S.S."/>
            <person name="Chaudhary S."/>
            <person name="Krishnamurthi S."/>
            <person name="Patil S.A."/>
        </authorList>
    </citation>
    <scope>NUCLEOTIDE SEQUENCE</scope>
    <source>
        <strain evidence="3">SAP-1</strain>
    </source>
</reference>
<feature type="domain" description="M23ase beta-sheet core" evidence="2">
    <location>
        <begin position="179"/>
        <end position="273"/>
    </location>
</feature>
<dbReference type="InterPro" id="IPR011055">
    <property type="entry name" value="Dup_hybrid_motif"/>
</dbReference>
<dbReference type="Gene3D" id="2.70.70.10">
    <property type="entry name" value="Glucose Permease (Domain IIA)"/>
    <property type="match status" value="1"/>
</dbReference>
<dbReference type="CDD" id="cd12797">
    <property type="entry name" value="M23_peptidase"/>
    <property type="match status" value="1"/>
</dbReference>
<dbReference type="RefSeq" id="WP_260749536.1">
    <property type="nucleotide sequence ID" value="NZ_CP092109.1"/>
</dbReference>
<keyword evidence="1" id="KW-0732">Signal</keyword>
<dbReference type="EMBL" id="CP092109">
    <property type="protein sequence ID" value="UWZ81163.1"/>
    <property type="molecule type" value="Genomic_DNA"/>
</dbReference>
<evidence type="ECO:0000313" key="4">
    <source>
        <dbReference type="Proteomes" id="UP001060414"/>
    </source>
</evidence>
<sequence>MNRLILAGLLIVVLATGAAAGQWSLRPQVIDNGGAALLVWEGPQPVSGVAHFAEQVFPLAPRSFGAVALLAADLDLPAGTYPVDLSLKMPDGKIRTHLLHLEVRHLDRAVQRLTLPPSQVTPHEPEVLERIERERQRFNQVFAHTSLPVLWQEFVRPVDDPTGSPFGVRRILNDQPRAPHSGVDFRSPRGTSVRAAARGRVVMADDFFFTGKTVVLDHGGGLYSLYAHLEQISCAEGDLLEAGSLLGRVGSTGRSTGPHLHWGVRLQNQRIDPLVLLELLPGRQSDYP</sequence>
<organism evidence="3 4">
    <name type="scientific">Geoalkalibacter halelectricus</name>
    <dbReference type="NCBI Taxonomy" id="2847045"/>
    <lineage>
        <taxon>Bacteria</taxon>
        <taxon>Pseudomonadati</taxon>
        <taxon>Thermodesulfobacteriota</taxon>
        <taxon>Desulfuromonadia</taxon>
        <taxon>Desulfuromonadales</taxon>
        <taxon>Geoalkalibacteraceae</taxon>
        <taxon>Geoalkalibacter</taxon>
    </lineage>
</organism>
<dbReference type="InterPro" id="IPR016047">
    <property type="entry name" value="M23ase_b-sheet_dom"/>
</dbReference>